<dbReference type="CDD" id="cd01948">
    <property type="entry name" value="EAL"/>
    <property type="match status" value="1"/>
</dbReference>
<name>A0A6M8EFQ0_9BACT</name>
<dbReference type="InterPro" id="IPR029787">
    <property type="entry name" value="Nucleotide_cyclase"/>
</dbReference>
<dbReference type="PROSITE" id="PS50883">
    <property type="entry name" value="EAL"/>
    <property type="match status" value="1"/>
</dbReference>
<dbReference type="GO" id="GO:0071111">
    <property type="term" value="F:cyclic-guanylate-specific phosphodiesterase activity"/>
    <property type="evidence" value="ECO:0007669"/>
    <property type="project" value="InterPro"/>
</dbReference>
<proteinExistence type="predicted"/>
<sequence>MKSISFLRNPSSLIYSFLGIFITFVLLLYGTMKLEEKISLRMMEITTSDVISIINNNALVIEKLLNSTSSDDYVQAVKADFSLYKEIEDNLSLLLTTNIKYAYLLYKDERGIFRFLVDGTSLKEKKALVDQKFDIDNPIWLDVFKTKKPIIFTNKYLEELSTTYLTPILKNDEVKLVLVVDFSIEKLENINEILDLLKLVLILIILIVLIFLVLLLIQSYKYIAIRKTAYIDKLTGVYNRNYLQEFGSFINLKDYILATLDIDHFKTVNDSYGHIAGDKILKELAAIISSSTRTKEDIVIRYGGEEFIILTKVKSEDSVSALNVIERILLNIQEHKFYYKAENYINITASIGINLYPYKSDNFSEAFKLADISLYNAKNKGRNNIQIYDDLQFDKDHTNISINDINEALDEDRIICFYQGIIDNNTGKTHYYEALLRIIDKEGKIVTPNSILPIIEGTFLLRNITKSILNNCYKKLLEKEDIKLTINLRKKDLLDKSIIKILENYAKKQDISNRLAIEIVQSSELISNKEVKINLNLLKSLGYKIFIDDFGTAYTDFIHLTQIKTDYIKIDGKIIKRILEDKVIHSLVKTIVSFAKDADIKVVAEHVDSKEIYDEIKNLGIDYSQGYYFSSPKEII</sequence>
<dbReference type="Pfam" id="PF00990">
    <property type="entry name" value="GGDEF"/>
    <property type="match status" value="1"/>
</dbReference>
<keyword evidence="1" id="KW-0472">Membrane</keyword>
<dbReference type="NCBIfam" id="TIGR00254">
    <property type="entry name" value="GGDEF"/>
    <property type="match status" value="1"/>
</dbReference>
<dbReference type="InterPro" id="IPR001633">
    <property type="entry name" value="EAL_dom"/>
</dbReference>
<dbReference type="EMBL" id="CP042652">
    <property type="protein sequence ID" value="QKE28802.1"/>
    <property type="molecule type" value="Genomic_DNA"/>
</dbReference>
<dbReference type="SUPFAM" id="SSF141868">
    <property type="entry name" value="EAL domain-like"/>
    <property type="match status" value="1"/>
</dbReference>
<evidence type="ECO:0000313" key="4">
    <source>
        <dbReference type="EMBL" id="QKE28802.1"/>
    </source>
</evidence>
<evidence type="ECO:0000313" key="5">
    <source>
        <dbReference type="Proteomes" id="UP000503483"/>
    </source>
</evidence>
<dbReference type="InterPro" id="IPR000160">
    <property type="entry name" value="GGDEF_dom"/>
</dbReference>
<dbReference type="SMART" id="SM00052">
    <property type="entry name" value="EAL"/>
    <property type="match status" value="1"/>
</dbReference>
<feature type="domain" description="EAL" evidence="2">
    <location>
        <begin position="398"/>
        <end position="636"/>
    </location>
</feature>
<evidence type="ECO:0000256" key="1">
    <source>
        <dbReference type="SAM" id="Phobius"/>
    </source>
</evidence>
<dbReference type="PANTHER" id="PTHR33121:SF71">
    <property type="entry name" value="OXYGEN SENSOR PROTEIN DOSP"/>
    <property type="match status" value="1"/>
</dbReference>
<dbReference type="Pfam" id="PF00563">
    <property type="entry name" value="EAL"/>
    <property type="match status" value="1"/>
</dbReference>
<protein>
    <submittedName>
        <fullName evidence="4">Diguanylate cyclase/phosphodiesterase</fullName>
    </submittedName>
</protein>
<keyword evidence="1" id="KW-0812">Transmembrane</keyword>
<reference evidence="4 5" key="1">
    <citation type="submission" date="2019-08" db="EMBL/GenBank/DDBJ databases">
        <title>Complete genome sequence of Arcobacter acticola.</title>
        <authorList>
            <person name="Miller W."/>
        </authorList>
    </citation>
    <scope>NUCLEOTIDE SEQUENCE [LARGE SCALE GENOMIC DNA]</scope>
    <source>
        <strain evidence="4 5">KCTC 52212</strain>
    </source>
</reference>
<accession>A0A6M8EFQ0</accession>
<feature type="transmembrane region" description="Helical" evidence="1">
    <location>
        <begin position="12"/>
        <end position="32"/>
    </location>
</feature>
<keyword evidence="5" id="KW-1185">Reference proteome</keyword>
<dbReference type="AlphaFoldDB" id="A0A6M8EFQ0"/>
<dbReference type="SUPFAM" id="SSF55073">
    <property type="entry name" value="Nucleotide cyclase"/>
    <property type="match status" value="1"/>
</dbReference>
<dbReference type="Gene3D" id="3.20.20.450">
    <property type="entry name" value="EAL domain"/>
    <property type="match status" value="1"/>
</dbReference>
<feature type="transmembrane region" description="Helical" evidence="1">
    <location>
        <begin position="196"/>
        <end position="217"/>
    </location>
</feature>
<dbReference type="KEGG" id="paco:AACT_1646"/>
<gene>
    <name evidence="4" type="ORF">AACT_1646</name>
</gene>
<dbReference type="CDD" id="cd01949">
    <property type="entry name" value="GGDEF"/>
    <property type="match status" value="1"/>
</dbReference>
<dbReference type="InterPro" id="IPR050706">
    <property type="entry name" value="Cyclic-di-GMP_PDE-like"/>
</dbReference>
<keyword evidence="1" id="KW-1133">Transmembrane helix</keyword>
<dbReference type="PANTHER" id="PTHR33121">
    <property type="entry name" value="CYCLIC DI-GMP PHOSPHODIESTERASE PDEF"/>
    <property type="match status" value="1"/>
</dbReference>
<dbReference type="Gene3D" id="3.30.70.270">
    <property type="match status" value="1"/>
</dbReference>
<dbReference type="Proteomes" id="UP000503483">
    <property type="component" value="Chromosome"/>
</dbReference>
<dbReference type="InterPro" id="IPR035919">
    <property type="entry name" value="EAL_sf"/>
</dbReference>
<dbReference type="FunFam" id="3.30.70.270:FF:000001">
    <property type="entry name" value="Diguanylate cyclase domain protein"/>
    <property type="match status" value="1"/>
</dbReference>
<evidence type="ECO:0000259" key="2">
    <source>
        <dbReference type="PROSITE" id="PS50883"/>
    </source>
</evidence>
<dbReference type="InterPro" id="IPR043128">
    <property type="entry name" value="Rev_trsase/Diguanyl_cyclase"/>
</dbReference>
<evidence type="ECO:0000259" key="3">
    <source>
        <dbReference type="PROSITE" id="PS50887"/>
    </source>
</evidence>
<organism evidence="4 5">
    <name type="scientific">Arcobacter acticola</name>
    <dbReference type="NCBI Taxonomy" id="1849015"/>
    <lineage>
        <taxon>Bacteria</taxon>
        <taxon>Pseudomonadati</taxon>
        <taxon>Campylobacterota</taxon>
        <taxon>Epsilonproteobacteria</taxon>
        <taxon>Campylobacterales</taxon>
        <taxon>Arcobacteraceae</taxon>
        <taxon>Arcobacter</taxon>
    </lineage>
</organism>
<dbReference type="PROSITE" id="PS50887">
    <property type="entry name" value="GGDEF"/>
    <property type="match status" value="1"/>
</dbReference>
<dbReference type="SMART" id="SM00267">
    <property type="entry name" value="GGDEF"/>
    <property type="match status" value="1"/>
</dbReference>
<dbReference type="RefSeq" id="WP_172126361.1">
    <property type="nucleotide sequence ID" value="NZ_CP042652.1"/>
</dbReference>
<feature type="domain" description="GGDEF" evidence="3">
    <location>
        <begin position="253"/>
        <end position="390"/>
    </location>
</feature>